<dbReference type="Proteomes" id="UP000499080">
    <property type="component" value="Unassembled WGS sequence"/>
</dbReference>
<sequence length="195" mass="21820">MSFIGVGLDVFFYEVGEEEAETLEEIMSLVNNGIRNGVVKPLDRTVFDKNSPEEAFKYMTKGIHIGKVLMKIRDEEGKILTVPTCLKQLAVPDTLFYYNKVYIIIGGLGGFGTEVARWIIKRGGRNLILTSRYGARTPYHYFCLKRWKGEGINVQVSTLNVVIKNEAEKLLKDASCIGPVGGIFNSALVRCLHLN</sequence>
<dbReference type="Pfam" id="PF08659">
    <property type="entry name" value="KR"/>
    <property type="match status" value="1"/>
</dbReference>
<dbReference type="InterPro" id="IPR050091">
    <property type="entry name" value="PKS_NRPS_Biosynth_Enz"/>
</dbReference>
<keyword evidence="1" id="KW-0596">Phosphopantetheine</keyword>
<name>A0A4Y2GPM6_ARAVE</name>
<keyword evidence="2" id="KW-0444">Lipid biosynthesis</keyword>
<evidence type="ECO:0000256" key="1">
    <source>
        <dbReference type="ARBA" id="ARBA00022450"/>
    </source>
</evidence>
<dbReference type="GO" id="GO:0016491">
    <property type="term" value="F:oxidoreductase activity"/>
    <property type="evidence" value="ECO:0007669"/>
    <property type="project" value="UniProtKB-KW"/>
</dbReference>
<dbReference type="InterPro" id="IPR036291">
    <property type="entry name" value="NAD(P)-bd_dom_sf"/>
</dbReference>
<dbReference type="GO" id="GO:0004312">
    <property type="term" value="F:fatty acid synthase activity"/>
    <property type="evidence" value="ECO:0007669"/>
    <property type="project" value="TreeGrafter"/>
</dbReference>
<organism evidence="10 11">
    <name type="scientific">Araneus ventricosus</name>
    <name type="common">Orbweaver spider</name>
    <name type="synonym">Epeira ventricosa</name>
    <dbReference type="NCBI Taxonomy" id="182803"/>
    <lineage>
        <taxon>Eukaryota</taxon>
        <taxon>Metazoa</taxon>
        <taxon>Ecdysozoa</taxon>
        <taxon>Arthropoda</taxon>
        <taxon>Chelicerata</taxon>
        <taxon>Arachnida</taxon>
        <taxon>Araneae</taxon>
        <taxon>Araneomorphae</taxon>
        <taxon>Entelegynae</taxon>
        <taxon>Araneoidea</taxon>
        <taxon>Araneidae</taxon>
        <taxon>Araneus</taxon>
    </lineage>
</organism>
<feature type="domain" description="Ketoreductase (KR)" evidence="9">
    <location>
        <begin position="101"/>
        <end position="189"/>
    </location>
</feature>
<dbReference type="Gene3D" id="3.40.50.720">
    <property type="entry name" value="NAD(P)-binding Rossmann-like Domain"/>
    <property type="match status" value="1"/>
</dbReference>
<dbReference type="InterPro" id="IPR013968">
    <property type="entry name" value="PKS_KR"/>
</dbReference>
<evidence type="ECO:0000313" key="10">
    <source>
        <dbReference type="EMBL" id="GBM54851.1"/>
    </source>
</evidence>
<protein>
    <submittedName>
        <fullName evidence="10">Fatty acid synthase</fullName>
    </submittedName>
</protein>
<keyword evidence="3" id="KW-0276">Fatty acid metabolism</keyword>
<dbReference type="PANTHER" id="PTHR43775:SF7">
    <property type="entry name" value="FATTY ACID SYNTHASE"/>
    <property type="match status" value="1"/>
</dbReference>
<comment type="caution">
    <text evidence="10">The sequence shown here is derived from an EMBL/GenBank/DDBJ whole genome shotgun (WGS) entry which is preliminary data.</text>
</comment>
<keyword evidence="6" id="KW-0443">Lipid metabolism</keyword>
<dbReference type="OrthoDB" id="6434685at2759"/>
<reference evidence="10 11" key="1">
    <citation type="journal article" date="2019" name="Sci. Rep.">
        <title>Orb-weaving spider Araneus ventricosus genome elucidates the spidroin gene catalogue.</title>
        <authorList>
            <person name="Kono N."/>
            <person name="Nakamura H."/>
            <person name="Ohtoshi R."/>
            <person name="Moran D.A.P."/>
            <person name="Shinohara A."/>
            <person name="Yoshida Y."/>
            <person name="Fujiwara M."/>
            <person name="Mori M."/>
            <person name="Tomita M."/>
            <person name="Arakawa K."/>
        </authorList>
    </citation>
    <scope>NUCLEOTIDE SEQUENCE [LARGE SCALE GENOMIC DNA]</scope>
</reference>
<evidence type="ECO:0000256" key="2">
    <source>
        <dbReference type="ARBA" id="ARBA00022516"/>
    </source>
</evidence>
<evidence type="ECO:0000256" key="6">
    <source>
        <dbReference type="ARBA" id="ARBA00023098"/>
    </source>
</evidence>
<evidence type="ECO:0000256" key="4">
    <source>
        <dbReference type="ARBA" id="ARBA00022857"/>
    </source>
</evidence>
<evidence type="ECO:0000313" key="11">
    <source>
        <dbReference type="Proteomes" id="UP000499080"/>
    </source>
</evidence>
<accession>A0A4Y2GPM6</accession>
<keyword evidence="4" id="KW-0521">NADP</keyword>
<keyword evidence="7" id="KW-0275">Fatty acid biosynthesis</keyword>
<evidence type="ECO:0000256" key="5">
    <source>
        <dbReference type="ARBA" id="ARBA00023002"/>
    </source>
</evidence>
<keyword evidence="5" id="KW-0560">Oxidoreductase</keyword>
<dbReference type="Gene3D" id="3.90.180.10">
    <property type="entry name" value="Medium-chain alcohol dehydrogenases, catalytic domain"/>
    <property type="match status" value="1"/>
</dbReference>
<proteinExistence type="predicted"/>
<evidence type="ECO:0000256" key="8">
    <source>
        <dbReference type="ARBA" id="ARBA00023268"/>
    </source>
</evidence>
<dbReference type="PANTHER" id="PTHR43775">
    <property type="entry name" value="FATTY ACID SYNTHASE"/>
    <property type="match status" value="1"/>
</dbReference>
<gene>
    <name evidence="10" type="primary">Fasn_8</name>
    <name evidence="10" type="ORF">AVEN_3836_1</name>
</gene>
<evidence type="ECO:0000259" key="9">
    <source>
        <dbReference type="Pfam" id="PF08659"/>
    </source>
</evidence>
<evidence type="ECO:0000256" key="3">
    <source>
        <dbReference type="ARBA" id="ARBA00022832"/>
    </source>
</evidence>
<dbReference type="SUPFAM" id="SSF51735">
    <property type="entry name" value="NAD(P)-binding Rossmann-fold domains"/>
    <property type="match status" value="1"/>
</dbReference>
<keyword evidence="11" id="KW-1185">Reference proteome</keyword>
<dbReference type="GO" id="GO:0006633">
    <property type="term" value="P:fatty acid biosynthetic process"/>
    <property type="evidence" value="ECO:0007669"/>
    <property type="project" value="UniProtKB-KW"/>
</dbReference>
<dbReference type="AlphaFoldDB" id="A0A4Y2GPM6"/>
<keyword evidence="8" id="KW-0511">Multifunctional enzyme</keyword>
<dbReference type="EMBL" id="BGPR01001476">
    <property type="protein sequence ID" value="GBM54851.1"/>
    <property type="molecule type" value="Genomic_DNA"/>
</dbReference>
<evidence type="ECO:0000256" key="7">
    <source>
        <dbReference type="ARBA" id="ARBA00023160"/>
    </source>
</evidence>